<reference evidence="3 4" key="1">
    <citation type="journal article" date="2014" name="Genome Announc.">
        <title>Draft Genome Sequences of Marine Flavobacterium Algibacter lectus Strains SS8 and NR4.</title>
        <authorList>
            <person name="Takatani N."/>
            <person name="Nakanishi M."/>
            <person name="Meirelles P."/>
            <person name="Mino S."/>
            <person name="Suda W."/>
            <person name="Oshima K."/>
            <person name="Hattori M."/>
            <person name="Ohkuma M."/>
            <person name="Hosokawa M."/>
            <person name="Miyashita K."/>
            <person name="Thompson F.L."/>
            <person name="Niwa A."/>
            <person name="Sawabe T."/>
            <person name="Sawabe T."/>
        </authorList>
    </citation>
    <scope>NUCLEOTIDE SEQUENCE [LARGE SCALE GENOMIC DNA]</scope>
    <source>
        <strain evidence="4">JCM19274</strain>
    </source>
</reference>
<dbReference type="Proteomes" id="UP000029643">
    <property type="component" value="Unassembled WGS sequence"/>
</dbReference>
<sequence>MDLFGVKSILGLVVIIIGFVIWLIDHQQNKIDNIEKENTEERTSIIEIGVDENKKDVSVIKEEMSNLKVQIRELLEERKQVAINYGNDLSRDEQDKIVRERFKLAVMK</sequence>
<evidence type="ECO:0000313" key="3">
    <source>
        <dbReference type="EMBL" id="GAL78990.1"/>
    </source>
</evidence>
<evidence type="ECO:0000313" key="4">
    <source>
        <dbReference type="Proteomes" id="UP000029643"/>
    </source>
</evidence>
<evidence type="ECO:0000256" key="1">
    <source>
        <dbReference type="SAM" id="Coils"/>
    </source>
</evidence>
<keyword evidence="1" id="KW-0175">Coiled coil</keyword>
<dbReference type="AlphaFoldDB" id="A0A090WPJ9"/>
<keyword evidence="2" id="KW-1133">Transmembrane helix</keyword>
<comment type="caution">
    <text evidence="3">The sequence shown here is derived from an EMBL/GenBank/DDBJ whole genome shotgun (WGS) entry which is preliminary data.</text>
</comment>
<keyword evidence="2" id="KW-0812">Transmembrane</keyword>
<protein>
    <submittedName>
        <fullName evidence="3">Uncharacterized protein</fullName>
    </submittedName>
</protein>
<organism evidence="3 4">
    <name type="scientific">Algibacter lectus</name>
    <dbReference type="NCBI Taxonomy" id="221126"/>
    <lineage>
        <taxon>Bacteria</taxon>
        <taxon>Pseudomonadati</taxon>
        <taxon>Bacteroidota</taxon>
        <taxon>Flavobacteriia</taxon>
        <taxon>Flavobacteriales</taxon>
        <taxon>Flavobacteriaceae</taxon>
        <taxon>Algibacter</taxon>
    </lineage>
</organism>
<proteinExistence type="predicted"/>
<feature type="transmembrane region" description="Helical" evidence="2">
    <location>
        <begin position="6"/>
        <end position="24"/>
    </location>
</feature>
<dbReference type="EMBL" id="BBNU01000004">
    <property type="protein sequence ID" value="GAL78990.1"/>
    <property type="molecule type" value="Genomic_DNA"/>
</dbReference>
<feature type="coiled-coil region" evidence="1">
    <location>
        <begin position="24"/>
        <end position="84"/>
    </location>
</feature>
<dbReference type="RefSeq" id="WP_152596265.1">
    <property type="nucleotide sequence ID" value="NZ_BBNU01000004.1"/>
</dbReference>
<keyword evidence="2" id="KW-0472">Membrane</keyword>
<name>A0A090WPJ9_9FLAO</name>
<accession>A0A090WPJ9</accession>
<evidence type="ECO:0000256" key="2">
    <source>
        <dbReference type="SAM" id="Phobius"/>
    </source>
</evidence>
<gene>
    <name evidence="3" type="ORF">JCM19274_3548</name>
</gene>